<proteinExistence type="predicted"/>
<sequence>MQANTFLNWVNQNLSTAGKEPIDTLVTGFADGTKLVPLVEALQGRKLGRLNKPLTEHHRLENINMALQALAEDNVRLVNIGAEDIVKENVKLILGLVWHMILKYQIGKTSKIPSKKLMLYWVQAVIPSLNIINFTTDWNSGIALQ</sequence>
<organism evidence="2 3">
    <name type="scientific">Macrostomum lignano</name>
    <dbReference type="NCBI Taxonomy" id="282301"/>
    <lineage>
        <taxon>Eukaryota</taxon>
        <taxon>Metazoa</taxon>
        <taxon>Spiralia</taxon>
        <taxon>Lophotrochozoa</taxon>
        <taxon>Platyhelminthes</taxon>
        <taxon>Rhabditophora</taxon>
        <taxon>Macrostomorpha</taxon>
        <taxon>Macrostomida</taxon>
        <taxon>Macrostomidae</taxon>
        <taxon>Macrostomum</taxon>
    </lineage>
</organism>
<dbReference type="SMART" id="SM00033">
    <property type="entry name" value="CH"/>
    <property type="match status" value="1"/>
</dbReference>
<dbReference type="Gene3D" id="1.10.418.10">
    <property type="entry name" value="Calponin-like domain"/>
    <property type="match status" value="2"/>
</dbReference>
<evidence type="ECO:0000313" key="3">
    <source>
        <dbReference type="WBParaSite" id="maker-uti_cns_0002741-snap-gene-0.16-mRNA-1"/>
    </source>
</evidence>
<feature type="domain" description="Calponin-homology (CH)" evidence="1">
    <location>
        <begin position="1"/>
        <end position="105"/>
    </location>
</feature>
<dbReference type="Pfam" id="PF00307">
    <property type="entry name" value="CH"/>
    <property type="match status" value="1"/>
</dbReference>
<accession>A0A1I8GPX7</accession>
<dbReference type="InterPro" id="IPR036872">
    <property type="entry name" value="CH_dom_sf"/>
</dbReference>
<dbReference type="Proteomes" id="UP000095280">
    <property type="component" value="Unplaced"/>
</dbReference>
<reference evidence="3" key="1">
    <citation type="submission" date="2016-11" db="UniProtKB">
        <authorList>
            <consortium name="WormBaseParasite"/>
        </authorList>
    </citation>
    <scope>IDENTIFICATION</scope>
</reference>
<dbReference type="WBParaSite" id="maker-uti_cns_0002741-snap-gene-0.16-mRNA-1">
    <property type="protein sequence ID" value="maker-uti_cns_0002741-snap-gene-0.16-mRNA-1"/>
    <property type="gene ID" value="maker-uti_cns_0002741-snap-gene-0.16"/>
</dbReference>
<dbReference type="InterPro" id="IPR001715">
    <property type="entry name" value="CH_dom"/>
</dbReference>
<dbReference type="AlphaFoldDB" id="A0A1I8GPX7"/>
<dbReference type="PROSITE" id="PS50021">
    <property type="entry name" value="CH"/>
    <property type="match status" value="1"/>
</dbReference>
<evidence type="ECO:0000259" key="1">
    <source>
        <dbReference type="PROSITE" id="PS50021"/>
    </source>
</evidence>
<dbReference type="PANTHER" id="PTHR11915">
    <property type="entry name" value="SPECTRIN/FILAMIN RELATED CYTOSKELETAL PROTEIN"/>
    <property type="match status" value="1"/>
</dbReference>
<protein>
    <submittedName>
        <fullName evidence="3">Calponin-homology (CH) domain-containing protein</fullName>
    </submittedName>
</protein>
<keyword evidence="2" id="KW-1185">Reference proteome</keyword>
<evidence type="ECO:0000313" key="2">
    <source>
        <dbReference type="Proteomes" id="UP000095280"/>
    </source>
</evidence>
<dbReference type="SUPFAM" id="SSF47576">
    <property type="entry name" value="Calponin-homology domain, CH-domain"/>
    <property type="match status" value="1"/>
</dbReference>
<name>A0A1I8GPX7_9PLAT</name>